<dbReference type="CDD" id="cd07185">
    <property type="entry name" value="OmpA_C-like"/>
    <property type="match status" value="1"/>
</dbReference>
<keyword evidence="1" id="KW-0472">Membrane</keyword>
<dbReference type="PANTHER" id="PTHR30329:SF21">
    <property type="entry name" value="LIPOPROTEIN YIAD-RELATED"/>
    <property type="match status" value="1"/>
</dbReference>
<evidence type="ECO:0000256" key="2">
    <source>
        <dbReference type="SAM" id="Coils"/>
    </source>
</evidence>
<dbReference type="InterPro" id="IPR036737">
    <property type="entry name" value="OmpA-like_sf"/>
</dbReference>
<keyword evidence="5" id="KW-1185">Reference proteome</keyword>
<protein>
    <submittedName>
        <fullName evidence="4">OmpA family protein</fullName>
    </submittedName>
</protein>
<keyword evidence="2" id="KW-0175">Coiled coil</keyword>
<feature type="coiled-coil region" evidence="2">
    <location>
        <begin position="21"/>
        <end position="97"/>
    </location>
</feature>
<dbReference type="RefSeq" id="WP_147930438.1">
    <property type="nucleotide sequence ID" value="NZ_VOXD01000011.1"/>
</dbReference>
<proteinExistence type="predicted"/>
<evidence type="ECO:0000313" key="5">
    <source>
        <dbReference type="Proteomes" id="UP000321907"/>
    </source>
</evidence>
<dbReference type="PROSITE" id="PS51257">
    <property type="entry name" value="PROKAR_LIPOPROTEIN"/>
    <property type="match status" value="1"/>
</dbReference>
<evidence type="ECO:0000259" key="3">
    <source>
        <dbReference type="PROSITE" id="PS51123"/>
    </source>
</evidence>
<accession>A0A5C7FG14</accession>
<sequence length="302" mass="33861">MNKLILLCLALTLGFSSCVSKKQYDELQMSTQAKLDEAQKKMSQHNQEINRYAERLAECERREAVVITRVEAAQAQVKQANDQIADLRKQRDQQATQVGDLTVLSQGANQNIGNTLKQLEGKDKYIRLLQNAKSKADSINLALAVNLKQVLRDGIDDQDVDIKVDKTVVYINLSDKMLYKSGSYQITDRAGEVLQKIATIAKSRPNLELMVEGYTDNVSINTNCIKDNWDLSVLRSTSVVKALQNDYGIDPNRLIAAGRGEYNALADNATAEGRSTNRRTRIILLPKLNEFYDLLDPTKIPE</sequence>
<dbReference type="InterPro" id="IPR006665">
    <property type="entry name" value="OmpA-like"/>
</dbReference>
<dbReference type="Pfam" id="PF00691">
    <property type="entry name" value="OmpA"/>
    <property type="match status" value="1"/>
</dbReference>
<organism evidence="4 5">
    <name type="scientific">Neolewinella aurantiaca</name>
    <dbReference type="NCBI Taxonomy" id="2602767"/>
    <lineage>
        <taxon>Bacteria</taxon>
        <taxon>Pseudomonadati</taxon>
        <taxon>Bacteroidota</taxon>
        <taxon>Saprospiria</taxon>
        <taxon>Saprospirales</taxon>
        <taxon>Lewinellaceae</taxon>
        <taxon>Neolewinella</taxon>
    </lineage>
</organism>
<dbReference type="GO" id="GO:0016020">
    <property type="term" value="C:membrane"/>
    <property type="evidence" value="ECO:0007669"/>
    <property type="project" value="UniProtKB-UniRule"/>
</dbReference>
<dbReference type="EMBL" id="VOXD01000011">
    <property type="protein sequence ID" value="TXF89845.1"/>
    <property type="molecule type" value="Genomic_DNA"/>
</dbReference>
<dbReference type="PANTHER" id="PTHR30329">
    <property type="entry name" value="STATOR ELEMENT OF FLAGELLAR MOTOR COMPLEX"/>
    <property type="match status" value="1"/>
</dbReference>
<comment type="caution">
    <text evidence="4">The sequence shown here is derived from an EMBL/GenBank/DDBJ whole genome shotgun (WGS) entry which is preliminary data.</text>
</comment>
<feature type="domain" description="OmpA-like" evidence="3">
    <location>
        <begin position="166"/>
        <end position="288"/>
    </location>
</feature>
<evidence type="ECO:0000313" key="4">
    <source>
        <dbReference type="EMBL" id="TXF89845.1"/>
    </source>
</evidence>
<dbReference type="Proteomes" id="UP000321907">
    <property type="component" value="Unassembled WGS sequence"/>
</dbReference>
<evidence type="ECO:0000256" key="1">
    <source>
        <dbReference type="PROSITE-ProRule" id="PRU00473"/>
    </source>
</evidence>
<reference evidence="4 5" key="1">
    <citation type="submission" date="2019-08" db="EMBL/GenBank/DDBJ databases">
        <title>Lewinella sp. strain SSH13 Genome sequencing and assembly.</title>
        <authorList>
            <person name="Kim I."/>
        </authorList>
    </citation>
    <scope>NUCLEOTIDE SEQUENCE [LARGE SCALE GENOMIC DNA]</scope>
    <source>
        <strain evidence="4 5">SSH13</strain>
    </source>
</reference>
<dbReference type="OrthoDB" id="9815217at2"/>
<dbReference type="InterPro" id="IPR050330">
    <property type="entry name" value="Bact_OuterMem_StrucFunc"/>
</dbReference>
<dbReference type="SUPFAM" id="SSF103088">
    <property type="entry name" value="OmpA-like"/>
    <property type="match status" value="1"/>
</dbReference>
<dbReference type="AlphaFoldDB" id="A0A5C7FG14"/>
<gene>
    <name evidence="4" type="ORF">FUA23_09180</name>
</gene>
<dbReference type="Gene3D" id="3.30.1330.60">
    <property type="entry name" value="OmpA-like domain"/>
    <property type="match status" value="1"/>
</dbReference>
<name>A0A5C7FG14_9BACT</name>
<dbReference type="PROSITE" id="PS51123">
    <property type="entry name" value="OMPA_2"/>
    <property type="match status" value="1"/>
</dbReference>